<dbReference type="PANTHER" id="PTHR12684:SF2">
    <property type="entry name" value="TRNA 2'-PHOSPHOTRANSFERASE 1"/>
    <property type="match status" value="1"/>
</dbReference>
<evidence type="ECO:0000256" key="4">
    <source>
        <dbReference type="ARBA" id="ARBA00025212"/>
    </source>
</evidence>
<dbReference type="InterPro" id="IPR022928">
    <property type="entry name" value="RNA_2'-PTrans_KptA"/>
</dbReference>
<evidence type="ECO:0000313" key="7">
    <source>
        <dbReference type="Proteomes" id="UP000006622"/>
    </source>
</evidence>
<evidence type="ECO:0000256" key="1">
    <source>
        <dbReference type="ARBA" id="ARBA00009836"/>
    </source>
</evidence>
<organism evidence="6 7">
    <name type="scientific">Methanosalsum zhilinae (strain DSM 4017 / NBRC 107636 / OCM 62 / WeN5)</name>
    <name type="common">Methanohalophilus zhilinae</name>
    <dbReference type="NCBI Taxonomy" id="679901"/>
    <lineage>
        <taxon>Archaea</taxon>
        <taxon>Methanobacteriati</taxon>
        <taxon>Methanobacteriota</taxon>
        <taxon>Stenosarchaea group</taxon>
        <taxon>Methanomicrobia</taxon>
        <taxon>Methanosarcinales</taxon>
        <taxon>Methanosarcinaceae</taxon>
        <taxon>Methanosalsum</taxon>
    </lineage>
</organism>
<gene>
    <name evidence="5" type="primary">kptA</name>
    <name evidence="6" type="ordered locus">Mzhil_0024</name>
</gene>
<dbReference type="Pfam" id="PF01885">
    <property type="entry name" value="PTS_2-RNA"/>
    <property type="match status" value="1"/>
</dbReference>
<evidence type="ECO:0000256" key="3">
    <source>
        <dbReference type="ARBA" id="ARBA00023027"/>
    </source>
</evidence>
<dbReference type="NCBIfam" id="NF002015">
    <property type="entry name" value="PRK00819.1-5"/>
    <property type="match status" value="1"/>
</dbReference>
<dbReference type="InterPro" id="IPR002745">
    <property type="entry name" value="Ptrans_KptA/Tpt1"/>
</dbReference>
<dbReference type="EMBL" id="CP002101">
    <property type="protein sequence ID" value="AEH59905.1"/>
    <property type="molecule type" value="Genomic_DNA"/>
</dbReference>
<protein>
    <recommendedName>
        <fullName evidence="5">Probable RNA 2'-phosphotransferase</fullName>
        <ecNumber evidence="5">2.7.1.-</ecNumber>
    </recommendedName>
</protein>
<dbReference type="KEGG" id="mzh:Mzhil_0024"/>
<dbReference type="HAMAP" id="MF_00299">
    <property type="entry name" value="KptA"/>
    <property type="match status" value="1"/>
</dbReference>
<reference evidence="6" key="1">
    <citation type="submission" date="2010-07" db="EMBL/GenBank/DDBJ databases">
        <title>The complete genome of Methanosalsum zhilinae DSM 4017.</title>
        <authorList>
            <consortium name="US DOE Joint Genome Institute (JGI-PGF)"/>
            <person name="Lucas S."/>
            <person name="Copeland A."/>
            <person name="Lapidus A."/>
            <person name="Glavina del Rio T."/>
            <person name="Dalin E."/>
            <person name="Tice H."/>
            <person name="Bruce D."/>
            <person name="Goodwin L."/>
            <person name="Pitluck S."/>
            <person name="Kyrpides N."/>
            <person name="Mavromatis K."/>
            <person name="Ovchinnikova G."/>
            <person name="Daligault H."/>
            <person name="Detter J.C."/>
            <person name="Han C."/>
            <person name="Tapia R."/>
            <person name="Larimer F."/>
            <person name="Land M."/>
            <person name="Hauser L."/>
            <person name="Markowitz V."/>
            <person name="Cheng J.-F."/>
            <person name="Hugenholtz P."/>
            <person name="Woyke T."/>
            <person name="Wu D."/>
            <person name="Spring S."/>
            <person name="Schueler E."/>
            <person name="Brambilla E."/>
            <person name="Klenk H.-P."/>
            <person name="Eisen J.A."/>
        </authorList>
    </citation>
    <scope>NUCLEOTIDE SEQUENCE</scope>
    <source>
        <strain evidence="6">DSM 4017</strain>
    </source>
</reference>
<evidence type="ECO:0000256" key="5">
    <source>
        <dbReference type="HAMAP-Rule" id="MF_00299"/>
    </source>
</evidence>
<dbReference type="GO" id="GO:0006388">
    <property type="term" value="P:tRNA splicing, via endonucleolytic cleavage and ligation"/>
    <property type="evidence" value="ECO:0007669"/>
    <property type="project" value="UniProtKB-UniRule"/>
</dbReference>
<dbReference type="GeneID" id="10821612"/>
<sequence length="208" mass="24156">MIRKCSKHGYFRGEECPQCGIKGRYVLDSEREERLGRFISGVLRHFPREVGLKMDDEGWVDFELLCSLLKSRYKWATRERLISLVESDEKQRYEIDDSRIRARYGHSVDVDLDYPDNELPSLYYGVSQEEVDMLLENGISPIRQTYVHLSTSYGKAVEVAQIHTENPVILEIDAEKARRDGMSIMDANEDIALMEYVPSDYVCIFDGR</sequence>
<dbReference type="Gene3D" id="3.20.170.30">
    <property type="match status" value="1"/>
</dbReference>
<dbReference type="GO" id="GO:0000215">
    <property type="term" value="F:tRNA 2'-phosphotransferase activity"/>
    <property type="evidence" value="ECO:0007669"/>
    <property type="project" value="TreeGrafter"/>
</dbReference>
<dbReference type="OrthoDB" id="24376at2157"/>
<comment type="function">
    <text evidence="4 5">Removes the 2'-phosphate from RNA via an intermediate in which the phosphate is ADP-ribosylated by NAD followed by a presumed transesterification to release the RNA and generate ADP-ribose 1''-2''-cyclic phosphate (APPR&gt;P). May function as an ADP-ribosylase.</text>
</comment>
<dbReference type="AlphaFoldDB" id="F7XMI2"/>
<keyword evidence="2 5" id="KW-0808">Transferase</keyword>
<keyword evidence="3 5" id="KW-0520">NAD</keyword>
<dbReference type="InterPro" id="IPR042080">
    <property type="entry name" value="RNA_2'-PTrans_N"/>
</dbReference>
<name>F7XMI2_METZD</name>
<evidence type="ECO:0000313" key="6">
    <source>
        <dbReference type="EMBL" id="AEH59905.1"/>
    </source>
</evidence>
<dbReference type="SUPFAM" id="SSF56399">
    <property type="entry name" value="ADP-ribosylation"/>
    <property type="match status" value="1"/>
</dbReference>
<proteinExistence type="inferred from homology"/>
<dbReference type="STRING" id="679901.Mzhil_0024"/>
<comment type="similarity">
    <text evidence="1 5">Belongs to the KptA/TPT1 family.</text>
</comment>
<dbReference type="HOGENOM" id="CLU_052998_4_1_2"/>
<dbReference type="PANTHER" id="PTHR12684">
    <property type="entry name" value="PUTATIVE PHOSPHOTRANSFERASE"/>
    <property type="match status" value="1"/>
</dbReference>
<keyword evidence="7" id="KW-1185">Reference proteome</keyword>
<dbReference type="EC" id="2.7.1.-" evidence="5"/>
<dbReference type="RefSeq" id="WP_013897344.1">
    <property type="nucleotide sequence ID" value="NC_015676.1"/>
</dbReference>
<accession>F7XMI2</accession>
<dbReference type="GO" id="GO:0003950">
    <property type="term" value="F:NAD+ poly-ADP-ribosyltransferase activity"/>
    <property type="evidence" value="ECO:0007669"/>
    <property type="project" value="InterPro"/>
</dbReference>
<dbReference type="InterPro" id="IPR042081">
    <property type="entry name" value="RNA_2'-PTrans_C"/>
</dbReference>
<dbReference type="Gene3D" id="1.10.10.970">
    <property type="entry name" value="RNA 2'-phosphotransferase, Tpt1/KptA family, N-terminal domain"/>
    <property type="match status" value="1"/>
</dbReference>
<dbReference type="Proteomes" id="UP000006622">
    <property type="component" value="Chromosome"/>
</dbReference>
<evidence type="ECO:0000256" key="2">
    <source>
        <dbReference type="ARBA" id="ARBA00022679"/>
    </source>
</evidence>